<reference evidence="2" key="2">
    <citation type="submission" date="2021-03" db="EMBL/GenBank/DDBJ databases">
        <authorList>
            <person name="Artuso I."/>
            <person name="Turrini P."/>
            <person name="Pirolo M."/>
            <person name="Lugli G.A."/>
            <person name="Ventura M."/>
            <person name="Visca P."/>
        </authorList>
    </citation>
    <scope>NUCLEOTIDE SEQUENCE</scope>
    <source>
        <strain evidence="2">LMG 26462</strain>
    </source>
</reference>
<dbReference type="AlphaFoldDB" id="A0A9X1A5T3"/>
<dbReference type="Pfam" id="PF00583">
    <property type="entry name" value="Acetyltransf_1"/>
    <property type="match status" value="1"/>
</dbReference>
<dbReference type="Gene3D" id="3.40.630.30">
    <property type="match status" value="1"/>
</dbReference>
<evidence type="ECO:0000259" key="1">
    <source>
        <dbReference type="PROSITE" id="PS51186"/>
    </source>
</evidence>
<reference evidence="2" key="1">
    <citation type="journal article" date="2021" name="Microorganisms">
        <title>Phylogenomic Reconstruction and Metabolic Potential of the Genus Aminobacter.</title>
        <authorList>
            <person name="Artuso I."/>
            <person name="Turrini P."/>
            <person name="Pirolo M."/>
            <person name="Lugli G.A."/>
            <person name="Ventura M."/>
            <person name="Visca P."/>
        </authorList>
    </citation>
    <scope>NUCLEOTIDE SEQUENCE</scope>
    <source>
        <strain evidence="2">LMG 26462</strain>
    </source>
</reference>
<proteinExistence type="predicted"/>
<gene>
    <name evidence="2" type="ORF">J1C56_00010</name>
</gene>
<dbReference type="Proteomes" id="UP001138921">
    <property type="component" value="Unassembled WGS sequence"/>
</dbReference>
<name>A0A9X1A5T3_9HYPH</name>
<dbReference type="RefSeq" id="WP_214384990.1">
    <property type="nucleotide sequence ID" value="NZ_JAFLWW010000001.1"/>
</dbReference>
<comment type="caution">
    <text evidence="2">The sequence shown here is derived from an EMBL/GenBank/DDBJ whole genome shotgun (WGS) entry which is preliminary data.</text>
</comment>
<dbReference type="SUPFAM" id="SSF55729">
    <property type="entry name" value="Acyl-CoA N-acyltransferases (Nat)"/>
    <property type="match status" value="1"/>
</dbReference>
<evidence type="ECO:0000313" key="3">
    <source>
        <dbReference type="Proteomes" id="UP001138921"/>
    </source>
</evidence>
<protein>
    <submittedName>
        <fullName evidence="2">GNAT family N-acetyltransferase</fullName>
    </submittedName>
</protein>
<dbReference type="CDD" id="cd04301">
    <property type="entry name" value="NAT_SF"/>
    <property type="match status" value="1"/>
</dbReference>
<organism evidence="2 3">
    <name type="scientific">Aminobacter anthyllidis</name>
    <dbReference type="NCBI Taxonomy" id="1035067"/>
    <lineage>
        <taxon>Bacteria</taxon>
        <taxon>Pseudomonadati</taxon>
        <taxon>Pseudomonadota</taxon>
        <taxon>Alphaproteobacteria</taxon>
        <taxon>Hyphomicrobiales</taxon>
        <taxon>Phyllobacteriaceae</taxon>
        <taxon>Aminobacter</taxon>
    </lineage>
</organism>
<dbReference type="EMBL" id="JAFLWW010000001">
    <property type="protein sequence ID" value="MBT1153969.1"/>
    <property type="molecule type" value="Genomic_DNA"/>
</dbReference>
<sequence>MRIRSAIIDDYEALCAIDSVAETSLERRDQIRKWLGSACCHVAETNGRVAAYGVLTKHFFGQPFVEMVMVGREFRRQGLGASIVKHFQSIIPDRKLFSSTNMSNRPMQMLFAKLGFSPSGYVDNLDEGDPEIIFYHAAPERE</sequence>
<keyword evidence="3" id="KW-1185">Reference proteome</keyword>
<feature type="domain" description="N-acetyltransferase" evidence="1">
    <location>
        <begin position="1"/>
        <end position="139"/>
    </location>
</feature>
<dbReference type="PROSITE" id="PS51186">
    <property type="entry name" value="GNAT"/>
    <property type="match status" value="1"/>
</dbReference>
<evidence type="ECO:0000313" key="2">
    <source>
        <dbReference type="EMBL" id="MBT1153969.1"/>
    </source>
</evidence>
<dbReference type="InterPro" id="IPR000182">
    <property type="entry name" value="GNAT_dom"/>
</dbReference>
<dbReference type="InterPro" id="IPR016181">
    <property type="entry name" value="Acyl_CoA_acyltransferase"/>
</dbReference>
<accession>A0A9X1A5T3</accession>
<dbReference type="GO" id="GO:0016747">
    <property type="term" value="F:acyltransferase activity, transferring groups other than amino-acyl groups"/>
    <property type="evidence" value="ECO:0007669"/>
    <property type="project" value="InterPro"/>
</dbReference>